<evidence type="ECO:0000313" key="2">
    <source>
        <dbReference type="Proteomes" id="UP000648801"/>
    </source>
</evidence>
<keyword evidence="2" id="KW-1185">Reference proteome</keyword>
<proteinExistence type="predicted"/>
<sequence length="74" mass="8732">MAMEMRNFQLRLEATAYMHLQRTKLAIFINTVEWWFIREFSESARHQARYASDLKLCGGAAMKQISCDQEGNRM</sequence>
<evidence type="ECO:0000313" key="1">
    <source>
        <dbReference type="EMBL" id="GGA80503.1"/>
    </source>
</evidence>
<dbReference type="AlphaFoldDB" id="A0A916WAF5"/>
<comment type="caution">
    <text evidence="1">The sequence shown here is derived from an EMBL/GenBank/DDBJ whole genome shotgun (WGS) entry which is preliminary data.</text>
</comment>
<accession>A0A916WAF5</accession>
<organism evidence="1 2">
    <name type="scientific">Edaphobacter acidisoli</name>
    <dbReference type="NCBI Taxonomy" id="2040573"/>
    <lineage>
        <taxon>Bacteria</taxon>
        <taxon>Pseudomonadati</taxon>
        <taxon>Acidobacteriota</taxon>
        <taxon>Terriglobia</taxon>
        <taxon>Terriglobales</taxon>
        <taxon>Acidobacteriaceae</taxon>
        <taxon>Edaphobacter</taxon>
    </lineage>
</organism>
<reference evidence="1" key="1">
    <citation type="journal article" date="2014" name="Int. J. Syst. Evol. Microbiol.">
        <title>Complete genome sequence of Corynebacterium casei LMG S-19264T (=DSM 44701T), isolated from a smear-ripened cheese.</title>
        <authorList>
            <consortium name="US DOE Joint Genome Institute (JGI-PGF)"/>
            <person name="Walter F."/>
            <person name="Albersmeier A."/>
            <person name="Kalinowski J."/>
            <person name="Ruckert C."/>
        </authorList>
    </citation>
    <scope>NUCLEOTIDE SEQUENCE</scope>
    <source>
        <strain evidence="1">CGMCC 1.15447</strain>
    </source>
</reference>
<dbReference type="EMBL" id="BMJB01000005">
    <property type="protein sequence ID" value="GGA80503.1"/>
    <property type="molecule type" value="Genomic_DNA"/>
</dbReference>
<gene>
    <name evidence="1" type="ORF">GCM10011507_34680</name>
</gene>
<reference evidence="1" key="2">
    <citation type="submission" date="2020-09" db="EMBL/GenBank/DDBJ databases">
        <authorList>
            <person name="Sun Q."/>
            <person name="Zhou Y."/>
        </authorList>
    </citation>
    <scope>NUCLEOTIDE SEQUENCE</scope>
    <source>
        <strain evidence="1">CGMCC 1.15447</strain>
    </source>
</reference>
<dbReference type="Proteomes" id="UP000648801">
    <property type="component" value="Unassembled WGS sequence"/>
</dbReference>
<name>A0A916WAF5_9BACT</name>
<protein>
    <submittedName>
        <fullName evidence="1">Uncharacterized protein</fullName>
    </submittedName>
</protein>